<evidence type="ECO:0000313" key="1">
    <source>
        <dbReference type="EMBL" id="KAJ8105553.1"/>
    </source>
</evidence>
<evidence type="ECO:0000313" key="2">
    <source>
        <dbReference type="Proteomes" id="UP001153331"/>
    </source>
</evidence>
<gene>
    <name evidence="1" type="ORF">OPT61_g10105</name>
</gene>
<dbReference type="Proteomes" id="UP001153331">
    <property type="component" value="Unassembled WGS sequence"/>
</dbReference>
<protein>
    <submittedName>
        <fullName evidence="1">Uncharacterized protein</fullName>
    </submittedName>
</protein>
<dbReference type="EMBL" id="JAPHNI010001458">
    <property type="protein sequence ID" value="KAJ8105553.1"/>
    <property type="molecule type" value="Genomic_DNA"/>
</dbReference>
<proteinExistence type="predicted"/>
<organism evidence="1 2">
    <name type="scientific">Boeremia exigua</name>
    <dbReference type="NCBI Taxonomy" id="749465"/>
    <lineage>
        <taxon>Eukaryota</taxon>
        <taxon>Fungi</taxon>
        <taxon>Dikarya</taxon>
        <taxon>Ascomycota</taxon>
        <taxon>Pezizomycotina</taxon>
        <taxon>Dothideomycetes</taxon>
        <taxon>Pleosporomycetidae</taxon>
        <taxon>Pleosporales</taxon>
        <taxon>Pleosporineae</taxon>
        <taxon>Didymellaceae</taxon>
        <taxon>Boeremia</taxon>
    </lineage>
</organism>
<keyword evidence="2" id="KW-1185">Reference proteome</keyword>
<reference evidence="1" key="1">
    <citation type="submission" date="2022-11" db="EMBL/GenBank/DDBJ databases">
        <title>Genome Sequence of Boeremia exigua.</title>
        <authorList>
            <person name="Buettner E."/>
        </authorList>
    </citation>
    <scope>NUCLEOTIDE SEQUENCE</scope>
    <source>
        <strain evidence="1">CU02</strain>
    </source>
</reference>
<accession>A0ACC2HS25</accession>
<sequence>MPQDIDNIDEVYTHQRPTPANQHWIPPTSLAQCLKITLTKSTPINKLCGGLQPADGKSTPSSVYREHDRPWSQLLVHVQDIVHKSQHSSVQCGNASRLAFGPGKIKLFQSLGIKKPFWEQGIPEELWKDGNALCTSFAVSVNTVAHLGATYIECKGTHRAAHKVDKGKSTIVIDSSAKKRVLKFREEYQEDGRGSCWKSSDCGEVSWQDRTPRELPDERAAMHKCLNQLWKTALWGMVLTRWFPNKILCYFLFTNGIGRKSSGNDCAFGDQIWISFLHQAIRICEPIDDGFAIVSYLVFSHSHTGQMKDESELQRHLNRGQKAQWRDSVAGAEFDKL</sequence>
<comment type="caution">
    <text evidence="1">The sequence shown here is derived from an EMBL/GenBank/DDBJ whole genome shotgun (WGS) entry which is preliminary data.</text>
</comment>
<name>A0ACC2HS25_9PLEO</name>